<proteinExistence type="inferred from homology"/>
<feature type="transmembrane region" description="Helical" evidence="4">
    <location>
        <begin position="12"/>
        <end position="32"/>
    </location>
</feature>
<dbReference type="InterPro" id="IPR005543">
    <property type="entry name" value="PASTA_dom"/>
</dbReference>
<dbReference type="InterPro" id="IPR050515">
    <property type="entry name" value="Beta-lactam/transpept"/>
</dbReference>
<dbReference type="SUPFAM" id="SSF56601">
    <property type="entry name" value="beta-lactamase/transpeptidase-like"/>
    <property type="match status" value="1"/>
</dbReference>
<keyword evidence="7" id="KW-1185">Reference proteome</keyword>
<dbReference type="InterPro" id="IPR012338">
    <property type="entry name" value="Beta-lactam/transpept-like"/>
</dbReference>
<evidence type="ECO:0000259" key="5">
    <source>
        <dbReference type="PROSITE" id="PS51178"/>
    </source>
</evidence>
<evidence type="ECO:0000256" key="2">
    <source>
        <dbReference type="ARBA" id="ARBA00007171"/>
    </source>
</evidence>
<evidence type="ECO:0000256" key="1">
    <source>
        <dbReference type="ARBA" id="ARBA00004370"/>
    </source>
</evidence>
<dbReference type="AlphaFoldDB" id="A0A1M7FS42"/>
<dbReference type="SUPFAM" id="SSF54184">
    <property type="entry name" value="Penicillin-binding protein 2x (pbp-2x), c-terminal domain"/>
    <property type="match status" value="2"/>
</dbReference>
<dbReference type="Pfam" id="PF03793">
    <property type="entry name" value="PASTA"/>
    <property type="match status" value="2"/>
</dbReference>
<comment type="similarity">
    <text evidence="2">Belongs to the transpeptidase family.</text>
</comment>
<accession>A0A1M7FS42</accession>
<dbReference type="Pfam" id="PF03717">
    <property type="entry name" value="PBP_dimer"/>
    <property type="match status" value="1"/>
</dbReference>
<dbReference type="GO" id="GO:0071555">
    <property type="term" value="P:cell wall organization"/>
    <property type="evidence" value="ECO:0007669"/>
    <property type="project" value="TreeGrafter"/>
</dbReference>
<comment type="subcellular location">
    <subcellularLocation>
        <location evidence="1">Membrane</location>
    </subcellularLocation>
</comment>
<dbReference type="InterPro" id="IPR011927">
    <property type="entry name" value="SpoVD_pbp"/>
</dbReference>
<reference evidence="7" key="1">
    <citation type="submission" date="2016-11" db="EMBL/GenBank/DDBJ databases">
        <authorList>
            <person name="Varghese N."/>
            <person name="Submissions S."/>
        </authorList>
    </citation>
    <scope>NUCLEOTIDE SEQUENCE [LARGE SCALE GENOMIC DNA]</scope>
    <source>
        <strain evidence="7">DSM 18802</strain>
    </source>
</reference>
<protein>
    <submittedName>
        <fullName evidence="6">Stage V sporulation protein D (Sporulation-specific penicillin-binding protein)</fullName>
    </submittedName>
</protein>
<dbReference type="GO" id="GO:0008658">
    <property type="term" value="F:penicillin binding"/>
    <property type="evidence" value="ECO:0007669"/>
    <property type="project" value="InterPro"/>
</dbReference>
<dbReference type="Gene3D" id="3.30.450.330">
    <property type="match status" value="1"/>
</dbReference>
<dbReference type="InterPro" id="IPR005311">
    <property type="entry name" value="PBP_dimer"/>
</dbReference>
<gene>
    <name evidence="6" type="ORF">SAMN05660826_00125</name>
</gene>
<dbReference type="PROSITE" id="PS51178">
    <property type="entry name" value="PASTA"/>
    <property type="match status" value="2"/>
</dbReference>
<feature type="domain" description="PASTA" evidence="5">
    <location>
        <begin position="566"/>
        <end position="626"/>
    </location>
</feature>
<evidence type="ECO:0000313" key="7">
    <source>
        <dbReference type="Proteomes" id="UP000184375"/>
    </source>
</evidence>
<dbReference type="GO" id="GO:0005886">
    <property type="term" value="C:plasma membrane"/>
    <property type="evidence" value="ECO:0007669"/>
    <property type="project" value="TreeGrafter"/>
</dbReference>
<keyword evidence="4" id="KW-0812">Transmembrane</keyword>
<keyword evidence="4" id="KW-1133">Transmembrane helix</keyword>
<dbReference type="NCBIfam" id="TIGR02214">
    <property type="entry name" value="spoVD_pbp"/>
    <property type="match status" value="1"/>
</dbReference>
<dbReference type="EMBL" id="FRCR01000001">
    <property type="protein sequence ID" value="SHM06598.1"/>
    <property type="molecule type" value="Genomic_DNA"/>
</dbReference>
<dbReference type="Pfam" id="PF00905">
    <property type="entry name" value="Transpeptidase"/>
    <property type="match status" value="1"/>
</dbReference>
<feature type="domain" description="PASTA" evidence="5">
    <location>
        <begin position="630"/>
        <end position="689"/>
    </location>
</feature>
<dbReference type="SMART" id="SM00740">
    <property type="entry name" value="PASTA"/>
    <property type="match status" value="2"/>
</dbReference>
<evidence type="ECO:0000256" key="4">
    <source>
        <dbReference type="SAM" id="Phobius"/>
    </source>
</evidence>
<dbReference type="Gene3D" id="3.90.1310.10">
    <property type="entry name" value="Penicillin-binding protein 2a (Domain 2)"/>
    <property type="match status" value="1"/>
</dbReference>
<dbReference type="CDD" id="cd06576">
    <property type="entry name" value="PASTA_Pbp2x-like_1"/>
    <property type="match status" value="1"/>
</dbReference>
<keyword evidence="3 4" id="KW-0472">Membrane</keyword>
<dbReference type="STRING" id="447595.SAMN05660826_00125"/>
<dbReference type="Proteomes" id="UP000184375">
    <property type="component" value="Unassembled WGS sequence"/>
</dbReference>
<name>A0A1M7FS42_9FIRM</name>
<evidence type="ECO:0000313" key="6">
    <source>
        <dbReference type="EMBL" id="SHM06598.1"/>
    </source>
</evidence>
<dbReference type="CDD" id="cd06575">
    <property type="entry name" value="PASTA_Pbp2x-like_2"/>
    <property type="match status" value="1"/>
</dbReference>
<evidence type="ECO:0000256" key="3">
    <source>
        <dbReference type="ARBA" id="ARBA00023136"/>
    </source>
</evidence>
<dbReference type="PANTHER" id="PTHR30627">
    <property type="entry name" value="PEPTIDOGLYCAN D,D-TRANSPEPTIDASE"/>
    <property type="match status" value="1"/>
</dbReference>
<dbReference type="RefSeq" id="WP_073253148.1">
    <property type="nucleotide sequence ID" value="NZ_FRCR01000001.1"/>
</dbReference>
<dbReference type="PANTHER" id="PTHR30627:SF1">
    <property type="entry name" value="PEPTIDOGLYCAN D,D-TRANSPEPTIDASE FTSI"/>
    <property type="match status" value="1"/>
</dbReference>
<organism evidence="6 7">
    <name type="scientific">Caldanaerovirga acetigignens</name>
    <dbReference type="NCBI Taxonomy" id="447595"/>
    <lineage>
        <taxon>Bacteria</taxon>
        <taxon>Bacillati</taxon>
        <taxon>Bacillota</taxon>
        <taxon>Clostridia</taxon>
        <taxon>Thermosediminibacterales</taxon>
        <taxon>Thermosediminibacteraceae</taxon>
        <taxon>Caldanaerovirga</taxon>
    </lineage>
</organism>
<dbReference type="Gene3D" id="1.10.150.770">
    <property type="match status" value="1"/>
</dbReference>
<dbReference type="InterPro" id="IPR036138">
    <property type="entry name" value="PBP_dimer_sf"/>
</dbReference>
<dbReference type="Gene3D" id="3.30.10.20">
    <property type="match status" value="2"/>
</dbReference>
<dbReference type="OrthoDB" id="9804124at2"/>
<sequence>MAHGSKIVKKRLVFLLLICFALNIAIVGRVFYIQFVRGDELRSKAKKQWTRDSPVEPKRGTIYDRNMNPLAISASVKSVMASPPDIEDVEKTASLLSPVLNIDKEVLIKTLEEAKKKKRGSIFIKRKITDEEAEAVRTLKLKGIYFTEESKRFYPEKNLASHVLGFTGIDSQGLDGVELIYDKYLRGVPGRIISEKDALSRELPFGLEKYIPPEEGLGLVLTIDKVIQYIAERELEKAIAENDAKKGTIIVMDPKTGEILALANKPDYDPNNYKNYSSSVWRNSAISDVYEPGSTFKIVTAAAALEEGVVGPDDKFYDPGYVVVSGVRIKCWRAGGHGSQTFAQVIQNSCNPGFVEVASRLGKEKFIKYIKGFGFGDPTGIDLPGEAKGIFNPNKVGPVELATISFGQGISVTPIQLITAVAAVANDGKMTAPHIAKALVDKEGKILQEFKPRVTRQVISEDTAKELRNLLESVVENGTGGRAKIEGYKVAGKTGTAEKYADGKYVASFVGFAPADDPQFVVLVIIDEPSTGIYYGGQIAAPIFQKVMADILKYKGVKPQLSENKQKEVVKVPDVRNLYVEDAKQILIKHKLSVRIEGQGLVVYEQVPAPDSEIPAGSTVILKVSEAKTDKNPATVPDLTGRTMREASEILDAVGLKIDIKGSGFAVRQNPPPGAEVEIGTVVQVFFEPPNSIDDNE</sequence>
<dbReference type="InterPro" id="IPR001460">
    <property type="entry name" value="PCN-bd_Tpept"/>
</dbReference>
<dbReference type="Gene3D" id="3.40.710.10">
    <property type="entry name" value="DD-peptidase/beta-lactamase superfamily"/>
    <property type="match status" value="1"/>
</dbReference>
<dbReference type="SUPFAM" id="SSF56519">
    <property type="entry name" value="Penicillin binding protein dimerisation domain"/>
    <property type="match status" value="1"/>
</dbReference>